<dbReference type="PANTHER" id="PTHR10357:SF179">
    <property type="entry name" value="NEUTRAL AND BASIC AMINO ACID TRANSPORT PROTEIN RBAT"/>
    <property type="match status" value="1"/>
</dbReference>
<dbReference type="SMART" id="SM00642">
    <property type="entry name" value="Aamy"/>
    <property type="match status" value="1"/>
</dbReference>
<evidence type="ECO:0000313" key="6">
    <source>
        <dbReference type="Proteomes" id="UP000287224"/>
    </source>
</evidence>
<dbReference type="Gene3D" id="2.60.40.1180">
    <property type="entry name" value="Golgi alpha-mannosidase II"/>
    <property type="match status" value="1"/>
</dbReference>
<evidence type="ECO:0000256" key="1">
    <source>
        <dbReference type="ARBA" id="ARBA00008061"/>
    </source>
</evidence>
<gene>
    <name evidence="5" type="ORF">KDAU_50610</name>
</gene>
<dbReference type="InterPro" id="IPR017853">
    <property type="entry name" value="GH"/>
</dbReference>
<dbReference type="Gene3D" id="3.20.20.80">
    <property type="entry name" value="Glycosidases"/>
    <property type="match status" value="1"/>
</dbReference>
<organism evidence="5 6">
    <name type="scientific">Dictyobacter aurantiacus</name>
    <dbReference type="NCBI Taxonomy" id="1936993"/>
    <lineage>
        <taxon>Bacteria</taxon>
        <taxon>Bacillati</taxon>
        <taxon>Chloroflexota</taxon>
        <taxon>Ktedonobacteria</taxon>
        <taxon>Ktedonobacterales</taxon>
        <taxon>Dictyobacteraceae</taxon>
        <taxon>Dictyobacter</taxon>
    </lineage>
</organism>
<dbReference type="OrthoDB" id="9805159at2"/>
<keyword evidence="3" id="KW-0326">Glycosidase</keyword>
<dbReference type="RefSeq" id="WP_126599235.1">
    <property type="nucleotide sequence ID" value="NZ_BIFQ01000001.1"/>
</dbReference>
<evidence type="ECO:0000313" key="5">
    <source>
        <dbReference type="EMBL" id="GCE07732.1"/>
    </source>
</evidence>
<dbReference type="FunFam" id="3.90.400.10:FF:000002">
    <property type="entry name" value="Sucrose isomerase"/>
    <property type="match status" value="1"/>
</dbReference>
<accession>A0A401ZLM6</accession>
<proteinExistence type="inferred from homology"/>
<dbReference type="EMBL" id="BIFQ01000001">
    <property type="protein sequence ID" value="GCE07732.1"/>
    <property type="molecule type" value="Genomic_DNA"/>
</dbReference>
<comment type="similarity">
    <text evidence="1">Belongs to the glycosyl hydrolase 13 family.</text>
</comment>
<dbReference type="InterPro" id="IPR045857">
    <property type="entry name" value="O16G_dom_2"/>
</dbReference>
<feature type="domain" description="Glycosyl hydrolase family 13 catalytic" evidence="4">
    <location>
        <begin position="15"/>
        <end position="392"/>
    </location>
</feature>
<dbReference type="SUPFAM" id="SSF51011">
    <property type="entry name" value="Glycosyl hydrolase domain"/>
    <property type="match status" value="1"/>
</dbReference>
<dbReference type="GO" id="GO:0004556">
    <property type="term" value="F:alpha-amylase activity"/>
    <property type="evidence" value="ECO:0007669"/>
    <property type="project" value="TreeGrafter"/>
</dbReference>
<dbReference type="Pfam" id="PF00128">
    <property type="entry name" value="Alpha-amylase"/>
    <property type="match status" value="1"/>
</dbReference>
<protein>
    <submittedName>
        <fullName evidence="5">Alpha-amylase</fullName>
    </submittedName>
</protein>
<dbReference type="Proteomes" id="UP000287224">
    <property type="component" value="Unassembled WGS sequence"/>
</dbReference>
<comment type="caution">
    <text evidence="5">The sequence shown here is derived from an EMBL/GenBank/DDBJ whole genome shotgun (WGS) entry which is preliminary data.</text>
</comment>
<dbReference type="PANTHER" id="PTHR10357">
    <property type="entry name" value="ALPHA-AMYLASE FAMILY MEMBER"/>
    <property type="match status" value="1"/>
</dbReference>
<sequence>MMHSHSWWQTGVIYQIYPRSFLDSNGDGIGDLSGITSKLDYLRWLGVDALWLSPIYPSPMADFGYDITNYTNVHPLFGTLKDLDTLLHEAHQRNLKIILDFVPNHTSDEHPWFQQSRESRTNDKRDWYIWRDPADDGGPPNNWQSRFGGSAWKFDTPSGQYYLHLYDVKQPDLNWRNPQVRQAMYNNMRFWLERGVDGFRVDALEVLLKDEQFRDNPLNPAWKPGDPPRRRLIEHYIVDQPGMHDIMQEMRALTEKYDQRVLIGELALPVERLMSYYGEQLDEIHLPFNFQFVHLPTWEAHAIRQTVEGYEAALPEGAWPNWVLGNHDMSRIATRVGREQARLTQMLLLTLRGTPTCYYGEELGMQNITLAHEEMQDPLAREHPEYSRDPVRSPMQWDDSANAGFSPAGIKPWLPVANDYQTYNVSAEQQDPRSILMLTRALLAVRRSYDALTLGSYRSVEQESANCFVYQRQYVHQCCLVALNFSAQDQVVTLSRQRQGRILLSTHMDREGLIPLSEIHLRGNEGILLEVEA</sequence>
<dbReference type="InterPro" id="IPR013780">
    <property type="entry name" value="Glyco_hydro_b"/>
</dbReference>
<dbReference type="CDD" id="cd11331">
    <property type="entry name" value="AmyAc_OligoGlu_like"/>
    <property type="match status" value="1"/>
</dbReference>
<keyword evidence="6" id="KW-1185">Reference proteome</keyword>
<evidence type="ECO:0000256" key="3">
    <source>
        <dbReference type="ARBA" id="ARBA00023295"/>
    </source>
</evidence>
<evidence type="ECO:0000256" key="2">
    <source>
        <dbReference type="ARBA" id="ARBA00022801"/>
    </source>
</evidence>
<dbReference type="InterPro" id="IPR006047">
    <property type="entry name" value="GH13_cat_dom"/>
</dbReference>
<keyword evidence="2" id="KW-0378">Hydrolase</keyword>
<dbReference type="SUPFAM" id="SSF51445">
    <property type="entry name" value="(Trans)glycosidases"/>
    <property type="match status" value="1"/>
</dbReference>
<dbReference type="GO" id="GO:0009313">
    <property type="term" value="P:oligosaccharide catabolic process"/>
    <property type="evidence" value="ECO:0007669"/>
    <property type="project" value="TreeGrafter"/>
</dbReference>
<reference evidence="6" key="1">
    <citation type="submission" date="2018-12" db="EMBL/GenBank/DDBJ databases">
        <title>Tengunoibacter tsumagoiensis gen. nov., sp. nov., Dictyobacter kobayashii sp. nov., D. alpinus sp. nov., and D. joshuensis sp. nov. and description of Dictyobacteraceae fam. nov. within the order Ktedonobacterales isolated from Tengu-no-mugimeshi.</title>
        <authorList>
            <person name="Wang C.M."/>
            <person name="Zheng Y."/>
            <person name="Sakai Y."/>
            <person name="Toyoda A."/>
            <person name="Minakuchi Y."/>
            <person name="Abe K."/>
            <person name="Yokota A."/>
            <person name="Yabe S."/>
        </authorList>
    </citation>
    <scope>NUCLEOTIDE SEQUENCE [LARGE SCALE GENOMIC DNA]</scope>
    <source>
        <strain evidence="6">S-27</strain>
    </source>
</reference>
<dbReference type="AlphaFoldDB" id="A0A401ZLM6"/>
<dbReference type="Gene3D" id="3.90.400.10">
    <property type="entry name" value="Oligo-1,6-glucosidase, Domain 2"/>
    <property type="match status" value="1"/>
</dbReference>
<name>A0A401ZLM6_9CHLR</name>
<evidence type="ECO:0000259" key="4">
    <source>
        <dbReference type="SMART" id="SM00642"/>
    </source>
</evidence>